<dbReference type="RefSeq" id="WP_227170159.1">
    <property type="nucleotide sequence ID" value="NZ_JAJCNI010000269.1"/>
</dbReference>
<dbReference type="Proteomes" id="UP001198806">
    <property type="component" value="Unassembled WGS sequence"/>
</dbReference>
<reference evidence="1" key="1">
    <citation type="submission" date="2021-10" db="EMBL/GenBank/DDBJ databases">
        <title>Collection of gut derived symbiotic bacterial strains cultured from healthy donors.</title>
        <authorList>
            <person name="Lin H."/>
            <person name="Littmann E."/>
            <person name="Kohout C."/>
            <person name="Pamer E.G."/>
        </authorList>
    </citation>
    <scope>NUCLEOTIDE SEQUENCE</scope>
    <source>
        <strain evidence="1">DFI.2.94</strain>
    </source>
</reference>
<gene>
    <name evidence="1" type="ORF">LI194_22605</name>
</gene>
<proteinExistence type="predicted"/>
<feature type="non-terminal residue" evidence="1">
    <location>
        <position position="70"/>
    </location>
</feature>
<name>A0AAP2QBU8_PARDI</name>
<accession>A0AAP2QBU8</accession>
<dbReference type="EMBL" id="JAJCNI010000269">
    <property type="protein sequence ID" value="MCB6520570.1"/>
    <property type="molecule type" value="Genomic_DNA"/>
</dbReference>
<protein>
    <submittedName>
        <fullName evidence="1">Uncharacterized protein</fullName>
    </submittedName>
</protein>
<sequence length="70" mass="8002">AEKMDLPTIEVMIDRAMAKTNFTDYDYLEIMAKIIRLLDETAKANAIKGVAGMRSYFFWVNSLKQGQDPL</sequence>
<feature type="non-terminal residue" evidence="1">
    <location>
        <position position="1"/>
    </location>
</feature>
<comment type="caution">
    <text evidence="1">The sequence shown here is derived from an EMBL/GenBank/DDBJ whole genome shotgun (WGS) entry which is preliminary data.</text>
</comment>
<evidence type="ECO:0000313" key="1">
    <source>
        <dbReference type="EMBL" id="MCB6520570.1"/>
    </source>
</evidence>
<dbReference type="AlphaFoldDB" id="A0AAP2QBU8"/>
<evidence type="ECO:0000313" key="2">
    <source>
        <dbReference type="Proteomes" id="UP001198806"/>
    </source>
</evidence>
<organism evidence="1 2">
    <name type="scientific">Parabacteroides distasonis</name>
    <dbReference type="NCBI Taxonomy" id="823"/>
    <lineage>
        <taxon>Bacteria</taxon>
        <taxon>Pseudomonadati</taxon>
        <taxon>Bacteroidota</taxon>
        <taxon>Bacteroidia</taxon>
        <taxon>Bacteroidales</taxon>
        <taxon>Tannerellaceae</taxon>
        <taxon>Parabacteroides</taxon>
    </lineage>
</organism>